<dbReference type="Proteomes" id="UP000030624">
    <property type="component" value="Chromosome"/>
</dbReference>
<dbReference type="GeneID" id="24798218"/>
<proteinExistence type="predicted"/>
<dbReference type="EMBL" id="CP009552">
    <property type="protein sequence ID" value="AIY90671.1"/>
    <property type="molecule type" value="Genomic_DNA"/>
</dbReference>
<evidence type="ECO:0008006" key="3">
    <source>
        <dbReference type="Google" id="ProtNLM"/>
    </source>
</evidence>
<dbReference type="RefSeq" id="WP_048092577.1">
    <property type="nucleotide sequence ID" value="NZ_CP009552.1"/>
</dbReference>
<dbReference type="HOGENOM" id="CLU_175270_3_0_2"/>
<reference evidence="1 2" key="1">
    <citation type="journal article" date="2015" name="Appl. Environ. Microbiol.">
        <title>The Geoglobus acetivorans genome: Fe(III) reduction, acetate utilization, autotrophic growth, and degradation of aromatic compounds in a hyperthermophilic archaeon.</title>
        <authorList>
            <person name="Mardanov A.V."/>
            <person name="Slododkina G.B."/>
            <person name="Slobodkin A.I."/>
            <person name="Beletsky A.V."/>
            <person name="Gavrilov S.N."/>
            <person name="Kublanov I.V."/>
            <person name="Bonch-Osmolovskaya E.A."/>
            <person name="Skryabin K.G."/>
            <person name="Ravin N.V."/>
        </authorList>
    </citation>
    <scope>NUCLEOTIDE SEQUENCE [LARGE SCALE GENOMIC DNA]</scope>
    <source>
        <strain evidence="1 2">SBH6</strain>
    </source>
</reference>
<dbReference type="AlphaFoldDB" id="A0A0A7GIB2"/>
<evidence type="ECO:0000313" key="1">
    <source>
        <dbReference type="EMBL" id="AIY90671.1"/>
    </source>
</evidence>
<organism evidence="1 2">
    <name type="scientific">Geoglobus acetivorans</name>
    <dbReference type="NCBI Taxonomy" id="565033"/>
    <lineage>
        <taxon>Archaea</taxon>
        <taxon>Methanobacteriati</taxon>
        <taxon>Methanobacteriota</taxon>
        <taxon>Archaeoglobi</taxon>
        <taxon>Archaeoglobales</taxon>
        <taxon>Archaeoglobaceae</taxon>
        <taxon>Geoglobus</taxon>
    </lineage>
</organism>
<sequence>MAVISVRIDDRLKKQMDKHRHINWSEVIRAELTRVIERLESRNVAEALLINEKVRKESVKDTTSIIREWRESRYG</sequence>
<accession>A0A0A7GIB2</accession>
<dbReference type="KEGG" id="gac:GACE_1640"/>
<name>A0A0A7GIB2_GEOAI</name>
<evidence type="ECO:0000313" key="2">
    <source>
        <dbReference type="Proteomes" id="UP000030624"/>
    </source>
</evidence>
<dbReference type="STRING" id="565033.GACE_1640"/>
<gene>
    <name evidence="1" type="ORF">GACE_1640</name>
</gene>
<dbReference type="eggNOG" id="arCOG07235">
    <property type="taxonomic scope" value="Archaea"/>
</dbReference>
<protein>
    <recommendedName>
        <fullName evidence="3">VapB-type antitoxin</fullName>
    </recommendedName>
</protein>